<gene>
    <name evidence="1" type="ORF">OXX778_LOCUS20103</name>
</gene>
<reference evidence="1" key="1">
    <citation type="submission" date="2021-02" db="EMBL/GenBank/DDBJ databases">
        <authorList>
            <person name="Nowell W R."/>
        </authorList>
    </citation>
    <scope>NUCLEOTIDE SEQUENCE</scope>
    <source>
        <strain evidence="1">Ploen Becks lab</strain>
    </source>
</reference>
<keyword evidence="2" id="KW-1185">Reference proteome</keyword>
<sequence>MDDFLVNEIYKNTQRLRSRNQVEEKLLHDVLYGHKGYAEKL</sequence>
<organism evidence="1 2">
    <name type="scientific">Brachionus calyciflorus</name>
    <dbReference type="NCBI Taxonomy" id="104777"/>
    <lineage>
        <taxon>Eukaryota</taxon>
        <taxon>Metazoa</taxon>
        <taxon>Spiralia</taxon>
        <taxon>Gnathifera</taxon>
        <taxon>Rotifera</taxon>
        <taxon>Eurotatoria</taxon>
        <taxon>Monogononta</taxon>
        <taxon>Pseudotrocha</taxon>
        <taxon>Ploima</taxon>
        <taxon>Brachionidae</taxon>
        <taxon>Brachionus</taxon>
    </lineage>
</organism>
<evidence type="ECO:0000313" key="2">
    <source>
        <dbReference type="Proteomes" id="UP000663879"/>
    </source>
</evidence>
<feature type="non-terminal residue" evidence="1">
    <location>
        <position position="41"/>
    </location>
</feature>
<name>A0A814MKB3_9BILA</name>
<accession>A0A814MKB3</accession>
<dbReference type="Proteomes" id="UP000663879">
    <property type="component" value="Unassembled WGS sequence"/>
</dbReference>
<comment type="caution">
    <text evidence="1">The sequence shown here is derived from an EMBL/GenBank/DDBJ whole genome shotgun (WGS) entry which is preliminary data.</text>
</comment>
<evidence type="ECO:0000313" key="1">
    <source>
        <dbReference type="EMBL" id="CAF1079049.1"/>
    </source>
</evidence>
<dbReference type="EMBL" id="CAJNOC010006487">
    <property type="protein sequence ID" value="CAF1079049.1"/>
    <property type="molecule type" value="Genomic_DNA"/>
</dbReference>
<dbReference type="AlphaFoldDB" id="A0A814MKB3"/>
<proteinExistence type="predicted"/>
<protein>
    <submittedName>
        <fullName evidence="1">Uncharacterized protein</fullName>
    </submittedName>
</protein>